<dbReference type="Pfam" id="PF07795">
    <property type="entry name" value="DUF1635"/>
    <property type="match status" value="1"/>
</dbReference>
<dbReference type="OrthoDB" id="778241at2759"/>
<dbReference type="EMBL" id="AUSU01006325">
    <property type="protein sequence ID" value="EPS62191.1"/>
    <property type="molecule type" value="Genomic_DNA"/>
</dbReference>
<evidence type="ECO:0000313" key="2">
    <source>
        <dbReference type="EMBL" id="EPS62191.1"/>
    </source>
</evidence>
<protein>
    <submittedName>
        <fullName evidence="2">Uncharacterized protein</fullName>
    </submittedName>
</protein>
<proteinExistence type="predicted"/>
<keyword evidence="3" id="KW-1185">Reference proteome</keyword>
<dbReference type="AlphaFoldDB" id="S8CCM0"/>
<accession>S8CCM0</accession>
<dbReference type="PANTHER" id="PTHR33431">
    <property type="entry name" value="ENABLED-LIKE PROTEIN (DUF1635)"/>
    <property type="match status" value="1"/>
</dbReference>
<dbReference type="InterPro" id="IPR012862">
    <property type="entry name" value="DUF1635"/>
</dbReference>
<feature type="non-terminal residue" evidence="2">
    <location>
        <position position="1"/>
    </location>
</feature>
<dbReference type="Proteomes" id="UP000015453">
    <property type="component" value="Unassembled WGS sequence"/>
</dbReference>
<name>S8CCM0_9LAMI</name>
<comment type="caution">
    <text evidence="2">The sequence shown here is derived from an EMBL/GenBank/DDBJ whole genome shotgun (WGS) entry which is preliminary data.</text>
</comment>
<feature type="compositionally biased region" description="Polar residues" evidence="1">
    <location>
        <begin position="80"/>
        <end position="96"/>
    </location>
</feature>
<dbReference type="PANTHER" id="PTHR33431:SF12">
    <property type="entry name" value="HIGH MOBILITY GROUP BOX PROTEIN, PUTATIVE (DUF1635)-RELATED"/>
    <property type="match status" value="1"/>
</dbReference>
<reference evidence="2 3" key="1">
    <citation type="journal article" date="2013" name="BMC Genomics">
        <title>The miniature genome of a carnivorous plant Genlisea aurea contains a low number of genes and short non-coding sequences.</title>
        <authorList>
            <person name="Leushkin E.V."/>
            <person name="Sutormin R.A."/>
            <person name="Nabieva E.R."/>
            <person name="Penin A.A."/>
            <person name="Kondrashov A.S."/>
            <person name="Logacheva M.D."/>
        </authorList>
    </citation>
    <scope>NUCLEOTIDE SEQUENCE [LARGE SCALE GENOMIC DNA]</scope>
</reference>
<feature type="region of interest" description="Disordered" evidence="1">
    <location>
        <begin position="69"/>
        <end position="101"/>
    </location>
</feature>
<evidence type="ECO:0000256" key="1">
    <source>
        <dbReference type="SAM" id="MobiDB-lite"/>
    </source>
</evidence>
<sequence>DMASFWGFEENDGADQLGQKLLQATLELEKLRTEAMEEKNSNREYVKQLVALLKAALRERDEARDQLQKYLGDNPEKKPANSSVTESNSLSDNYNRSPPPVEESFFDGVEFPDVDFDSDFVCPLAPAKVDRESLIIDSIARRRVLPERGQLLEAVLRSGPMLQTLLMAGPLPQWRNPPQIKPFQIPPVTVKGRDTTFQIQNTASS</sequence>
<evidence type="ECO:0000313" key="3">
    <source>
        <dbReference type="Proteomes" id="UP000015453"/>
    </source>
</evidence>
<feature type="non-terminal residue" evidence="2">
    <location>
        <position position="205"/>
    </location>
</feature>
<gene>
    <name evidence="2" type="ORF">M569_12606</name>
</gene>
<organism evidence="2 3">
    <name type="scientific">Genlisea aurea</name>
    <dbReference type="NCBI Taxonomy" id="192259"/>
    <lineage>
        <taxon>Eukaryota</taxon>
        <taxon>Viridiplantae</taxon>
        <taxon>Streptophyta</taxon>
        <taxon>Embryophyta</taxon>
        <taxon>Tracheophyta</taxon>
        <taxon>Spermatophyta</taxon>
        <taxon>Magnoliopsida</taxon>
        <taxon>eudicotyledons</taxon>
        <taxon>Gunneridae</taxon>
        <taxon>Pentapetalae</taxon>
        <taxon>asterids</taxon>
        <taxon>lamiids</taxon>
        <taxon>Lamiales</taxon>
        <taxon>Lentibulariaceae</taxon>
        <taxon>Genlisea</taxon>
    </lineage>
</organism>